<sequence length="96" mass="10267">MMFEKQRKSSMEKVQDPSLGDTANPSSDLGHSANKDSDAAVDQNRTGDKPGTAELGENSANLGVKHKFAETDSDSQAAANDGSEISQEKHHKLHDS</sequence>
<dbReference type="AlphaFoldDB" id="A0A0A9GUG6"/>
<reference evidence="2" key="1">
    <citation type="submission" date="2014-09" db="EMBL/GenBank/DDBJ databases">
        <authorList>
            <person name="Magalhaes I.L.F."/>
            <person name="Oliveira U."/>
            <person name="Santos F.R."/>
            <person name="Vidigal T.H.D.A."/>
            <person name="Brescovit A.D."/>
            <person name="Santos A.J."/>
        </authorList>
    </citation>
    <scope>NUCLEOTIDE SEQUENCE</scope>
    <source>
        <tissue evidence="2">Shoot tissue taken approximately 20 cm above the soil surface</tissue>
    </source>
</reference>
<proteinExistence type="predicted"/>
<name>A0A0A9GUG6_ARUDO</name>
<protein>
    <submittedName>
        <fullName evidence="2">Uncharacterized protein</fullName>
    </submittedName>
</protein>
<feature type="region of interest" description="Disordered" evidence="1">
    <location>
        <begin position="1"/>
        <end position="96"/>
    </location>
</feature>
<evidence type="ECO:0000256" key="1">
    <source>
        <dbReference type="SAM" id="MobiDB-lite"/>
    </source>
</evidence>
<organism evidence="2">
    <name type="scientific">Arundo donax</name>
    <name type="common">Giant reed</name>
    <name type="synonym">Donax arundinaceus</name>
    <dbReference type="NCBI Taxonomy" id="35708"/>
    <lineage>
        <taxon>Eukaryota</taxon>
        <taxon>Viridiplantae</taxon>
        <taxon>Streptophyta</taxon>
        <taxon>Embryophyta</taxon>
        <taxon>Tracheophyta</taxon>
        <taxon>Spermatophyta</taxon>
        <taxon>Magnoliopsida</taxon>
        <taxon>Liliopsida</taxon>
        <taxon>Poales</taxon>
        <taxon>Poaceae</taxon>
        <taxon>PACMAD clade</taxon>
        <taxon>Arundinoideae</taxon>
        <taxon>Arundineae</taxon>
        <taxon>Arundo</taxon>
    </lineage>
</organism>
<dbReference type="EMBL" id="GBRH01169256">
    <property type="protein sequence ID" value="JAE28640.1"/>
    <property type="molecule type" value="Transcribed_RNA"/>
</dbReference>
<feature type="compositionally biased region" description="Basic and acidic residues" evidence="1">
    <location>
        <begin position="1"/>
        <end position="15"/>
    </location>
</feature>
<accession>A0A0A9GUG6</accession>
<reference evidence="2" key="2">
    <citation type="journal article" date="2015" name="Data Brief">
        <title>Shoot transcriptome of the giant reed, Arundo donax.</title>
        <authorList>
            <person name="Barrero R.A."/>
            <person name="Guerrero F.D."/>
            <person name="Moolhuijzen P."/>
            <person name="Goolsby J.A."/>
            <person name="Tidwell J."/>
            <person name="Bellgard S.E."/>
            <person name="Bellgard M.I."/>
        </authorList>
    </citation>
    <scope>NUCLEOTIDE SEQUENCE</scope>
    <source>
        <tissue evidence="2">Shoot tissue taken approximately 20 cm above the soil surface</tissue>
    </source>
</reference>
<evidence type="ECO:0000313" key="2">
    <source>
        <dbReference type="EMBL" id="JAE28640.1"/>
    </source>
</evidence>